<reference evidence="1 2" key="1">
    <citation type="submission" date="2021-05" db="EMBL/GenBank/DDBJ databases">
        <title>Genome Assembly of Synthetic Allotetraploid Brassica napus Reveals Homoeologous Exchanges between Subgenomes.</title>
        <authorList>
            <person name="Davis J.T."/>
        </authorList>
    </citation>
    <scope>NUCLEOTIDE SEQUENCE [LARGE SCALE GENOMIC DNA]</scope>
    <source>
        <strain evidence="2">cv. Da-Ae</strain>
        <tissue evidence="1">Seedling</tissue>
    </source>
</reference>
<accession>A0ABQ8BI54</accession>
<name>A0ABQ8BI54_BRANA</name>
<dbReference type="Proteomes" id="UP000824890">
    <property type="component" value="Unassembled WGS sequence"/>
</dbReference>
<evidence type="ECO:0000313" key="1">
    <source>
        <dbReference type="EMBL" id="KAH0904504.1"/>
    </source>
</evidence>
<keyword evidence="2" id="KW-1185">Reference proteome</keyword>
<dbReference type="EMBL" id="JAGKQM010000011">
    <property type="protein sequence ID" value="KAH0904504.1"/>
    <property type="molecule type" value="Genomic_DNA"/>
</dbReference>
<protein>
    <submittedName>
        <fullName evidence="1">Uncharacterized protein</fullName>
    </submittedName>
</protein>
<sequence>MACSPIDPASLYSSRIFLVMLMRDRPYINPGIKRRTMNGKPTIASLHSMMKATTIACPHHRHRSSTGPRLVRTVSVFARVSSGPTRSRMKTLSRLLTSSLANPSEWRR</sequence>
<gene>
    <name evidence="1" type="ORF">HID58_044007</name>
</gene>
<proteinExistence type="predicted"/>
<organism evidence="1 2">
    <name type="scientific">Brassica napus</name>
    <name type="common">Rape</name>
    <dbReference type="NCBI Taxonomy" id="3708"/>
    <lineage>
        <taxon>Eukaryota</taxon>
        <taxon>Viridiplantae</taxon>
        <taxon>Streptophyta</taxon>
        <taxon>Embryophyta</taxon>
        <taxon>Tracheophyta</taxon>
        <taxon>Spermatophyta</taxon>
        <taxon>Magnoliopsida</taxon>
        <taxon>eudicotyledons</taxon>
        <taxon>Gunneridae</taxon>
        <taxon>Pentapetalae</taxon>
        <taxon>rosids</taxon>
        <taxon>malvids</taxon>
        <taxon>Brassicales</taxon>
        <taxon>Brassicaceae</taxon>
        <taxon>Brassiceae</taxon>
        <taxon>Brassica</taxon>
    </lineage>
</organism>
<evidence type="ECO:0000313" key="2">
    <source>
        <dbReference type="Proteomes" id="UP000824890"/>
    </source>
</evidence>
<comment type="caution">
    <text evidence="1">The sequence shown here is derived from an EMBL/GenBank/DDBJ whole genome shotgun (WGS) entry which is preliminary data.</text>
</comment>